<dbReference type="InterPro" id="IPR029055">
    <property type="entry name" value="Ntn_hydrolases_N"/>
</dbReference>
<dbReference type="EMBL" id="CABPSX010000003">
    <property type="protein sequence ID" value="VVG70761.1"/>
    <property type="molecule type" value="Genomic_DNA"/>
</dbReference>
<dbReference type="NCBIfam" id="TIGR00066">
    <property type="entry name" value="g_glut_trans"/>
    <property type="match status" value="1"/>
</dbReference>
<dbReference type="EC" id="3.4.19.13" evidence="6"/>
<keyword evidence="6" id="KW-0378">Hydrolase</keyword>
<evidence type="ECO:0000256" key="1">
    <source>
        <dbReference type="ARBA" id="ARBA00001049"/>
    </source>
</evidence>
<dbReference type="GO" id="GO:0036374">
    <property type="term" value="F:glutathione hydrolase activity"/>
    <property type="evidence" value="ECO:0007669"/>
    <property type="project" value="UniProtKB-UniRule"/>
</dbReference>
<dbReference type="Gene3D" id="3.60.20.40">
    <property type="match status" value="1"/>
</dbReference>
<dbReference type="PRINTS" id="PR01210">
    <property type="entry name" value="GGTRANSPTASE"/>
</dbReference>
<comment type="catalytic activity">
    <reaction evidence="3 6">
        <text>an N-terminal (5-L-glutamyl)-[peptide] + an alpha-amino acid = 5-L-glutamyl amino acid + an N-terminal L-alpha-aminoacyl-[peptide]</text>
        <dbReference type="Rhea" id="RHEA:23904"/>
        <dbReference type="Rhea" id="RHEA-COMP:9780"/>
        <dbReference type="Rhea" id="RHEA-COMP:9795"/>
        <dbReference type="ChEBI" id="CHEBI:77644"/>
        <dbReference type="ChEBI" id="CHEBI:78597"/>
        <dbReference type="ChEBI" id="CHEBI:78599"/>
        <dbReference type="ChEBI" id="CHEBI:78608"/>
        <dbReference type="EC" id="2.3.2.2"/>
    </reaction>
</comment>
<evidence type="ECO:0000313" key="9">
    <source>
        <dbReference type="Proteomes" id="UP000364291"/>
    </source>
</evidence>
<dbReference type="AlphaFoldDB" id="A0A5E5P2C5"/>
<feature type="binding site" evidence="5">
    <location>
        <position position="479"/>
    </location>
    <ligand>
        <name>L-glutamate</name>
        <dbReference type="ChEBI" id="CHEBI:29985"/>
    </ligand>
</feature>
<keyword evidence="6" id="KW-0865">Zymogen</keyword>
<comment type="catalytic activity">
    <reaction evidence="2 6">
        <text>glutathione + H2O = L-cysteinylglycine + L-glutamate</text>
        <dbReference type="Rhea" id="RHEA:28807"/>
        <dbReference type="ChEBI" id="CHEBI:15377"/>
        <dbReference type="ChEBI" id="CHEBI:29985"/>
        <dbReference type="ChEBI" id="CHEBI:57925"/>
        <dbReference type="ChEBI" id="CHEBI:61694"/>
        <dbReference type="EC" id="3.4.19.13"/>
    </reaction>
</comment>
<reference evidence="8 9" key="1">
    <citation type="submission" date="2019-08" db="EMBL/GenBank/DDBJ databases">
        <authorList>
            <person name="Peeters C."/>
        </authorList>
    </citation>
    <scope>NUCLEOTIDE SEQUENCE [LARGE SCALE GENOMIC DNA]</scope>
    <source>
        <strain evidence="8 9">LMG 18089</strain>
    </source>
</reference>
<evidence type="ECO:0000256" key="6">
    <source>
        <dbReference type="RuleBase" id="RU368036"/>
    </source>
</evidence>
<keyword evidence="6" id="KW-0808">Transferase</keyword>
<keyword evidence="6" id="KW-0012">Acyltransferase</keyword>
<feature type="chain" id="PRO_5022739051" description="Glutathione hydrolase proenzyme" evidence="7">
    <location>
        <begin position="29"/>
        <end position="583"/>
    </location>
</feature>
<evidence type="ECO:0000256" key="5">
    <source>
        <dbReference type="PIRSR" id="PIRSR600101-2"/>
    </source>
</evidence>
<dbReference type="SUPFAM" id="SSF56235">
    <property type="entry name" value="N-terminal nucleophile aminohydrolases (Ntn hydrolases)"/>
    <property type="match status" value="1"/>
</dbReference>
<keyword evidence="7" id="KW-0732">Signal</keyword>
<organism evidence="8 9">
    <name type="scientific">Pandoraea apista</name>
    <dbReference type="NCBI Taxonomy" id="93218"/>
    <lineage>
        <taxon>Bacteria</taxon>
        <taxon>Pseudomonadati</taxon>
        <taxon>Pseudomonadota</taxon>
        <taxon>Betaproteobacteria</taxon>
        <taxon>Burkholderiales</taxon>
        <taxon>Burkholderiaceae</taxon>
        <taxon>Pandoraea</taxon>
    </lineage>
</organism>
<dbReference type="PANTHER" id="PTHR43881">
    <property type="entry name" value="GAMMA-GLUTAMYLTRANSPEPTIDASE (AFU_ORTHOLOGUE AFUA_4G13580)"/>
    <property type="match status" value="1"/>
</dbReference>
<comment type="PTM">
    <text evidence="6">Cleaved by autocatalysis into a large and a small subunit.</text>
</comment>
<dbReference type="EC" id="2.3.2.2" evidence="6"/>
<dbReference type="InterPro" id="IPR043138">
    <property type="entry name" value="GGT_lsub"/>
</dbReference>
<comment type="subunit">
    <text evidence="6">This enzyme consists of two polypeptide chains, which are synthesized in precursor form from a single polypeptide.</text>
</comment>
<protein>
    <recommendedName>
        <fullName evidence="6">Glutathione hydrolase proenzyme</fullName>
        <ecNumber evidence="6">2.3.2.2</ecNumber>
        <ecNumber evidence="6">3.4.19.13</ecNumber>
    </recommendedName>
    <component>
        <recommendedName>
            <fullName evidence="6">Glutathione hydrolase large chain</fullName>
        </recommendedName>
    </component>
    <component>
        <recommendedName>
            <fullName evidence="6">Glutathione hydrolase small chain</fullName>
        </recommendedName>
    </component>
</protein>
<dbReference type="Gene3D" id="1.10.246.130">
    <property type="match status" value="1"/>
</dbReference>
<dbReference type="InterPro" id="IPR052896">
    <property type="entry name" value="GGT-like_enzyme"/>
</dbReference>
<dbReference type="InterPro" id="IPR000101">
    <property type="entry name" value="GGT_peptidase"/>
</dbReference>
<evidence type="ECO:0000256" key="4">
    <source>
        <dbReference type="PIRSR" id="PIRSR600101-1"/>
    </source>
</evidence>
<evidence type="ECO:0000256" key="2">
    <source>
        <dbReference type="ARBA" id="ARBA00001089"/>
    </source>
</evidence>
<feature type="signal peptide" evidence="7">
    <location>
        <begin position="1"/>
        <end position="28"/>
    </location>
</feature>
<gene>
    <name evidence="8" type="ORF">PAP18089_01727</name>
</gene>
<dbReference type="GO" id="GO:0103068">
    <property type="term" value="F:leukotriene C4 gamma-glutamyl transferase activity"/>
    <property type="evidence" value="ECO:0007669"/>
    <property type="project" value="UniProtKB-EC"/>
</dbReference>
<proteinExistence type="inferred from homology"/>
<dbReference type="PANTHER" id="PTHR43881:SF5">
    <property type="entry name" value="GAMMA-GLUTAMYLTRANSPEPTIDASE"/>
    <property type="match status" value="1"/>
</dbReference>
<accession>A0A5E5P2C5</accession>
<evidence type="ECO:0000256" key="3">
    <source>
        <dbReference type="ARBA" id="ARBA00047417"/>
    </source>
</evidence>
<dbReference type="UniPathway" id="UPA00204"/>
<comment type="pathway">
    <text evidence="6">Sulfur metabolism; glutathione metabolism.</text>
</comment>
<sequence>MIGIPSYTRWLATAGIAALCSASVIANAAESTGTYCETASQCINPMAAGGMVTSSNYLATQAGWKVLQQGGNAVDAAIAVASTISVVYPQMNTIGGDNFWLIYNAKTKELRALNASGRSGERATLQFYRDKGLSTIPPRGYLSVNTVPGVVSGWDEAYRYAQATMGRSLPWRDLLRDAVHYAEDGFIVTSSLAKWEAINVDTADKVYRNLQQFDGFRQIFLKPDGMPYRVGERLRQPELAQTLTQIAEKGAQEFYKGEIARKIVEDLQANGGLLTRADFANHRADWVKPITVKYRGYDAYNFPPNTQGFASLEILNILNQFDIRSLGEGSADYYHLLVEATKQAFADRDRYLSDPDFVEIPLTQLLSAKHGKAQAGRINMRLAIHQVAPMDPKGDTVWFGVVDSEGNAVSLIQSIYYDFGSGIVPKGTGILLQNRGAFFSLDPNNVNHLAPHKRTFHTLNPAMLLKDGKPYLVYGTMGGEGQPQTQAAIVTRIVDFGMSPQEAINGPRWLYGRTWGVSSNDLKVEGRVPPAVTDELKRRGHPVKVVETYTDTMGHAGAILIDPVTGVRYGASDPRGDGLAAGD</sequence>
<name>A0A5E5P2C5_9BURK</name>
<evidence type="ECO:0000313" key="8">
    <source>
        <dbReference type="EMBL" id="VVG70761.1"/>
    </source>
</evidence>
<keyword evidence="6" id="KW-0317">Glutathione biosynthesis</keyword>
<evidence type="ECO:0000256" key="7">
    <source>
        <dbReference type="SAM" id="SignalP"/>
    </source>
</evidence>
<dbReference type="Pfam" id="PF01019">
    <property type="entry name" value="G_glu_transpept"/>
    <property type="match status" value="1"/>
</dbReference>
<comment type="catalytic activity">
    <reaction evidence="1 6">
        <text>an S-substituted glutathione + H2O = an S-substituted L-cysteinylglycine + L-glutamate</text>
        <dbReference type="Rhea" id="RHEA:59468"/>
        <dbReference type="ChEBI" id="CHEBI:15377"/>
        <dbReference type="ChEBI" id="CHEBI:29985"/>
        <dbReference type="ChEBI" id="CHEBI:90779"/>
        <dbReference type="ChEBI" id="CHEBI:143103"/>
        <dbReference type="EC" id="3.4.19.13"/>
    </reaction>
</comment>
<dbReference type="GO" id="GO:0006750">
    <property type="term" value="P:glutathione biosynthetic process"/>
    <property type="evidence" value="ECO:0007669"/>
    <property type="project" value="UniProtKB-KW"/>
</dbReference>
<dbReference type="InterPro" id="IPR043137">
    <property type="entry name" value="GGT_ssub_C"/>
</dbReference>
<comment type="similarity">
    <text evidence="6">Belongs to the gamma-glutamyltransferase family.</text>
</comment>
<feature type="active site" description="Nucleophile" evidence="4">
    <location>
        <position position="396"/>
    </location>
</feature>
<dbReference type="Proteomes" id="UP000364291">
    <property type="component" value="Unassembled WGS sequence"/>
</dbReference>
<dbReference type="GO" id="GO:0006751">
    <property type="term" value="P:glutathione catabolic process"/>
    <property type="evidence" value="ECO:0007669"/>
    <property type="project" value="UniProtKB-UniRule"/>
</dbReference>